<comment type="caution">
    <text evidence="1">The sequence shown here is derived from an EMBL/GenBank/DDBJ whole genome shotgun (WGS) entry which is preliminary data.</text>
</comment>
<evidence type="ECO:0000313" key="1">
    <source>
        <dbReference type="EMBL" id="KKQ45852.1"/>
    </source>
</evidence>
<evidence type="ECO:0000313" key="2">
    <source>
        <dbReference type="Proteomes" id="UP000034603"/>
    </source>
</evidence>
<accession>A0A0G0HU88</accession>
<sequence length="69" mass="7509">MSTEVKEGIKLLEKEPGFGHVVVLVGPDGGGKSFLANQLVREKPETLLIKGTQPQSWPIPEGIKKDLKD</sequence>
<gene>
    <name evidence="1" type="ORF">US62_C0008G0006</name>
</gene>
<organism evidence="1 2">
    <name type="scientific">Candidatus Woesebacteria bacterium GW2011_GWA1_37_8</name>
    <dbReference type="NCBI Taxonomy" id="1618546"/>
    <lineage>
        <taxon>Bacteria</taxon>
        <taxon>Candidatus Woeseibacteriota</taxon>
    </lineage>
</organism>
<proteinExistence type="predicted"/>
<reference evidence="1 2" key="1">
    <citation type="journal article" date="2015" name="Nature">
        <title>rRNA introns, odd ribosomes, and small enigmatic genomes across a large radiation of phyla.</title>
        <authorList>
            <person name="Brown C.T."/>
            <person name="Hug L.A."/>
            <person name="Thomas B.C."/>
            <person name="Sharon I."/>
            <person name="Castelle C.J."/>
            <person name="Singh A."/>
            <person name="Wilkins M.J."/>
            <person name="Williams K.H."/>
            <person name="Banfield J.F."/>
        </authorList>
    </citation>
    <scope>NUCLEOTIDE SEQUENCE [LARGE SCALE GENOMIC DNA]</scope>
</reference>
<dbReference type="EMBL" id="LBTR01000008">
    <property type="protein sequence ID" value="KKQ45852.1"/>
    <property type="molecule type" value="Genomic_DNA"/>
</dbReference>
<dbReference type="AlphaFoldDB" id="A0A0G0HU88"/>
<protein>
    <submittedName>
        <fullName evidence="1">Uncharacterized protein</fullName>
    </submittedName>
</protein>
<dbReference type="Proteomes" id="UP000034603">
    <property type="component" value="Unassembled WGS sequence"/>
</dbReference>
<name>A0A0G0HU88_9BACT</name>